<dbReference type="HOGENOM" id="CLU_794264_0_0_5"/>
<dbReference type="Proteomes" id="UP000000270">
    <property type="component" value="Chromosome"/>
</dbReference>
<evidence type="ECO:0000313" key="1">
    <source>
        <dbReference type="EMBL" id="BAF86043.1"/>
    </source>
</evidence>
<dbReference type="EMBL" id="AP009384">
    <property type="protein sequence ID" value="BAF86043.1"/>
    <property type="molecule type" value="Genomic_DNA"/>
</dbReference>
<reference evidence="1 2" key="3">
    <citation type="journal article" date="2008" name="BMC Genomics">
        <title>The genome of the versatile nitrogen fixer Azorhizobium caulinodans ORS571.</title>
        <authorList>
            <person name="Lee KB."/>
            <person name="Backer P.D."/>
            <person name="Aono T."/>
            <person name="Liu CT."/>
            <person name="Suzuki S."/>
            <person name="Suzuki T."/>
            <person name="Kaneko T."/>
            <person name="Yamada M."/>
            <person name="Tabata S."/>
            <person name="Kupfer D.M."/>
            <person name="Najar F.Z."/>
            <person name="Wiley G.B."/>
            <person name="Roe B."/>
            <person name="Binnewies T.T."/>
            <person name="Ussery D.W."/>
            <person name="D'Haeze W."/>
            <person name="Herder J.D."/>
            <person name="Gevers D."/>
            <person name="Vereecke D."/>
            <person name="Holsters M."/>
            <person name="Oyaizu H."/>
        </authorList>
    </citation>
    <scope>NUCLEOTIDE SEQUENCE [LARGE SCALE GENOMIC DNA]</scope>
    <source>
        <strain evidence="2">ATCC 43989 / DSM 5975 / JCM 20966 / LMG 6465 / NBRC 14845 / NCIMB 13405 / ORS 571</strain>
    </source>
</reference>
<evidence type="ECO:0000313" key="2">
    <source>
        <dbReference type="Proteomes" id="UP000000270"/>
    </source>
</evidence>
<reference evidence="1 2" key="5">
    <citation type="journal article" date="2010" name="Appl. Environ. Microbiol.">
        <title>phrR-like gene praR of Azorhizobium caulinodans ORS571 is essential for symbiosis with Sesbania rostrata and is involved in expression of reb genes.</title>
        <authorList>
            <person name="Akiba N."/>
            <person name="Aono T."/>
            <person name="Toyazaki H."/>
            <person name="Sato S."/>
            <person name="Oyaizu H."/>
        </authorList>
    </citation>
    <scope>NUCLEOTIDE SEQUENCE [LARGE SCALE GENOMIC DNA]</scope>
    <source>
        <strain evidence="2">ATCC 43989 / DSM 5975 / JCM 20966 / LMG 6465 / NBRC 14845 / NCIMB 13405 / ORS 571</strain>
    </source>
</reference>
<reference evidence="1 2" key="4">
    <citation type="journal article" date="2009" name="Appl. Environ. Microbiol.">
        <title>Comparative genome-wide transcriptional profiling of Azorhizobium caulinodans ORS571 grown under free-living and symbiotic conditions.</title>
        <authorList>
            <person name="Tsukada S."/>
            <person name="Aono T."/>
            <person name="Akiba N."/>
            <person name="Lee KB."/>
            <person name="Liu CT."/>
            <person name="Toyazaki H."/>
            <person name="Oyaizu H."/>
        </authorList>
    </citation>
    <scope>NUCLEOTIDE SEQUENCE [LARGE SCALE GENOMIC DNA]</scope>
    <source>
        <strain evidence="2">ATCC 43989 / DSM 5975 / JCM 20966 / LMG 6465 / NBRC 14845 / NCIMB 13405 / ORS 571</strain>
    </source>
</reference>
<accession>A8IG61</accession>
<dbReference type="AlphaFoldDB" id="A8IG61"/>
<sequence length="364" mass="40832">MPGPGMSEKRSYLMSVFGTPSALTRWIINVSVAIAREVSADHTFIAAASLDDLRNSWAAKKSGSIIFHSDSPREELRRIFLKNNYPLVLVSEPLWRVACYCITTRQLDPILAARITTQSACTLSTLQDCAFIFRVSEANYQDRAVDLIEQLLNFYGIEASVSSLPGLLAEMRLADRPDMTVEESLSLLFPDYNHDAQYPRSSLAEDARFVLSQYEPLLRDLAPVEFIWPPTVCFKFEPEIAYLDGSVEMVGAARILIGGHSLCLPQGRWRARVFVEISENLSGNRLRSDVFAEDQVFATVTAVLPKSGLFYYDIDFECQDPFYPIIIQLAITEGAIEGWLTLREISIVNVDLYPRKSGRPVQAA</sequence>
<keyword evidence="2" id="KW-1185">Reference proteome</keyword>
<reference evidence="2" key="2">
    <citation type="submission" date="2007-04" db="EMBL/GenBank/DDBJ databases">
        <title>Complete genome sequence of the nitrogen-fixing bacterium Azorhizobium caulinodans ORS571.</title>
        <authorList>
            <person name="Lee K.B."/>
            <person name="Backer P.D."/>
            <person name="Aono T."/>
            <person name="Liu C.T."/>
            <person name="Suzuki S."/>
            <person name="Suzuki T."/>
            <person name="Kaneko T."/>
            <person name="Yamada M."/>
            <person name="Tabata S."/>
            <person name="Kupfer D.M."/>
            <person name="Najar F.Z."/>
            <person name="Wiley G.B."/>
            <person name="Roe B."/>
            <person name="Binnewies T."/>
            <person name="Ussery D."/>
            <person name="Vereecke D."/>
            <person name="Gevers D."/>
            <person name="Holsters M."/>
            <person name="Oyaizu H."/>
        </authorList>
    </citation>
    <scope>NUCLEOTIDE SEQUENCE [LARGE SCALE GENOMIC DNA]</scope>
    <source>
        <strain evidence="2">ATCC 43989 / DSM 5975 / JCM 20966 / LMG 6465 / NBRC 14845 / NCIMB 13405 / ORS 571</strain>
    </source>
</reference>
<name>A8IG61_AZOC5</name>
<organism evidence="1 2">
    <name type="scientific">Azorhizobium caulinodans (strain ATCC 43989 / DSM 5975 / JCM 20966 / LMG 6465 / NBRC 14845 / NCIMB 13405 / ORS 571)</name>
    <dbReference type="NCBI Taxonomy" id="438753"/>
    <lineage>
        <taxon>Bacteria</taxon>
        <taxon>Pseudomonadati</taxon>
        <taxon>Pseudomonadota</taxon>
        <taxon>Alphaproteobacteria</taxon>
        <taxon>Hyphomicrobiales</taxon>
        <taxon>Xanthobacteraceae</taxon>
        <taxon>Azorhizobium</taxon>
    </lineage>
</organism>
<dbReference type="KEGG" id="azc:AZC_0045"/>
<protein>
    <submittedName>
        <fullName evidence="1">Uncharacterized protein</fullName>
    </submittedName>
</protein>
<gene>
    <name evidence="1" type="ordered locus">AZC_0045</name>
</gene>
<proteinExistence type="predicted"/>
<reference evidence="1 2" key="1">
    <citation type="journal article" date="2007" name="Appl. Environ. Microbiol.">
        <title>Rhizobial factors required for stem nodule maturation and maintenance in Sesbania rostrata-Azorhizobium caulinodans ORS571 symbiosis.</title>
        <authorList>
            <person name="Suzuki S."/>
            <person name="Aono T."/>
            <person name="Lee KB."/>
            <person name="Suzuki T."/>
            <person name="Liu CT."/>
            <person name="Miwa H."/>
            <person name="Wakao S."/>
            <person name="Iki T."/>
            <person name="Oyaizu H."/>
        </authorList>
    </citation>
    <scope>NUCLEOTIDE SEQUENCE [LARGE SCALE GENOMIC DNA]</scope>
    <source>
        <strain evidence="2">ATCC 43989 / DSM 5975 / JCM 20966 / LMG 6465 / NBRC 14845 / NCIMB 13405 / ORS 571</strain>
    </source>
</reference>
<reference evidence="1 2" key="6">
    <citation type="journal article" date="2011" name="Appl. Environ. Microbiol.">
        <title>Involvement of the azorhizobial chromosome partition gene (parA) in the onset of bacteroid differentiation during Sesbania rostrata stem nodule development.</title>
        <authorList>
            <person name="Liu CT."/>
            <person name="Lee KB."/>
            <person name="Wang YS."/>
            <person name="Peng MH."/>
            <person name="Lee KT."/>
            <person name="Suzuki S."/>
            <person name="Suzuki T."/>
            <person name="Oyaizu H."/>
        </authorList>
    </citation>
    <scope>NUCLEOTIDE SEQUENCE [LARGE SCALE GENOMIC DNA]</scope>
    <source>
        <strain evidence="2">ATCC 43989 / DSM 5975 / JCM 20966 / LMG 6465 / NBRC 14845 / NCIMB 13405 / ORS 571</strain>
    </source>
</reference>